<name>A0A1Z5JMK7_FISSO</name>
<evidence type="ECO:0000313" key="3">
    <source>
        <dbReference type="Proteomes" id="UP000198406"/>
    </source>
</evidence>
<dbReference type="InterPro" id="IPR039204">
    <property type="entry name" value="MRS2-like"/>
</dbReference>
<feature type="transmembrane region" description="Helical" evidence="1">
    <location>
        <begin position="249"/>
        <end position="271"/>
    </location>
</feature>
<keyword evidence="1" id="KW-0999">Mitochondrion inner membrane</keyword>
<organism evidence="2 3">
    <name type="scientific">Fistulifera solaris</name>
    <name type="common">Oleaginous diatom</name>
    <dbReference type="NCBI Taxonomy" id="1519565"/>
    <lineage>
        <taxon>Eukaryota</taxon>
        <taxon>Sar</taxon>
        <taxon>Stramenopiles</taxon>
        <taxon>Ochrophyta</taxon>
        <taxon>Bacillariophyta</taxon>
        <taxon>Bacillariophyceae</taxon>
        <taxon>Bacillariophycidae</taxon>
        <taxon>Naviculales</taxon>
        <taxon>Naviculaceae</taxon>
        <taxon>Fistulifera</taxon>
    </lineage>
</organism>
<keyword evidence="1" id="KW-1133">Transmembrane helix</keyword>
<evidence type="ECO:0000313" key="2">
    <source>
        <dbReference type="EMBL" id="GAX15092.1"/>
    </source>
</evidence>
<dbReference type="PANTHER" id="PTHR13890">
    <property type="entry name" value="RNA SPLICING PROTEIN MRS2, MITOCHONDRIAL"/>
    <property type="match status" value="1"/>
</dbReference>
<evidence type="ECO:0000256" key="1">
    <source>
        <dbReference type="RuleBase" id="RU366042"/>
    </source>
</evidence>
<keyword evidence="1" id="KW-0460">Magnesium</keyword>
<dbReference type="EMBL" id="BDSP01000087">
    <property type="protein sequence ID" value="GAX15092.1"/>
    <property type="molecule type" value="Genomic_DNA"/>
</dbReference>
<keyword evidence="3" id="KW-1185">Reference proteome</keyword>
<protein>
    <recommendedName>
        <fullName evidence="1">Magnesium transporter</fullName>
    </recommendedName>
</protein>
<comment type="caution">
    <text evidence="2">The sequence shown here is derived from an EMBL/GenBank/DDBJ whole genome shotgun (WGS) entry which is preliminary data.</text>
</comment>
<gene>
    <name evidence="2" type="ORF">FisN_12Lh211</name>
</gene>
<dbReference type="InParanoid" id="A0A1Z5JMK7"/>
<dbReference type="Pfam" id="PF22099">
    <property type="entry name" value="MRS2-like"/>
    <property type="match status" value="1"/>
</dbReference>
<dbReference type="Proteomes" id="UP000198406">
    <property type="component" value="Unassembled WGS sequence"/>
</dbReference>
<dbReference type="OrthoDB" id="10251508at2759"/>
<comment type="similarity">
    <text evidence="1">Belongs to the CorA metal ion transporter (MIT) (TC 1.A.35) family.</text>
</comment>
<dbReference type="GO" id="GO:0005743">
    <property type="term" value="C:mitochondrial inner membrane"/>
    <property type="evidence" value="ECO:0007669"/>
    <property type="project" value="UniProtKB-SubCell"/>
</dbReference>
<accession>A0A1Z5JMK7</accession>
<keyword evidence="1" id="KW-0496">Mitochondrion</keyword>
<sequence>MTTTQLLKQASILPRDLFTLNITSRQERRMKMRPERYVSAIVPKESVVLLSFGSIRAVVGLDHVFLFDAHKPMVQTFAREVAAVFRSGNLHGDPPELVFLEQVLNSTVDSFNRRLRLYEPIVDSFLDKVSNEIYSDTGVHQLVPLKDSLQSFEIQVKQSIDCLTGLLNQDDEMLDLLLTEQEEARFQGLTVEHTRHEHVELLLGVYARELDNISAEISYALGRLQSKQEFVALSLAGYRNRMIRMNVHIGIAGLTFGFGTTVAGFFGMNLMNGLETSPIAFDYVVLSAVGGGGLIAVGALNYLSGSAMQKRASKRLEEIETLTNALSDLGAIDYSIKTTLRQGLSVDRQTFRKMLEKARPNREVTEAEVDLIFNVFDRAEDGHIDEHDVPSNTNALPSNLN</sequence>
<comment type="subcellular location">
    <subcellularLocation>
        <location evidence="1">Mitochondrion inner membrane</location>
        <topology evidence="1">Multi-pass membrane protein</topology>
    </subcellularLocation>
</comment>
<dbReference type="CDD" id="cd12823">
    <property type="entry name" value="Mrs2_Mfm1p-like"/>
    <property type="match status" value="1"/>
</dbReference>
<reference evidence="2 3" key="1">
    <citation type="journal article" date="2015" name="Plant Cell">
        <title>Oil accumulation by the oleaginous diatom Fistulifera solaris as revealed by the genome and transcriptome.</title>
        <authorList>
            <person name="Tanaka T."/>
            <person name="Maeda Y."/>
            <person name="Veluchamy A."/>
            <person name="Tanaka M."/>
            <person name="Abida H."/>
            <person name="Marechal E."/>
            <person name="Bowler C."/>
            <person name="Muto M."/>
            <person name="Sunaga Y."/>
            <person name="Tanaka M."/>
            <person name="Yoshino T."/>
            <person name="Taniguchi T."/>
            <person name="Fukuda Y."/>
            <person name="Nemoto M."/>
            <person name="Matsumoto M."/>
            <person name="Wong P.S."/>
            <person name="Aburatani S."/>
            <person name="Fujibuchi W."/>
        </authorList>
    </citation>
    <scope>NUCLEOTIDE SEQUENCE [LARGE SCALE GENOMIC DNA]</scope>
    <source>
        <strain evidence="2 3">JPCC DA0580</strain>
    </source>
</reference>
<keyword evidence="1" id="KW-0406">Ion transport</keyword>
<feature type="transmembrane region" description="Helical" evidence="1">
    <location>
        <begin position="283"/>
        <end position="303"/>
    </location>
</feature>
<dbReference type="GO" id="GO:0015095">
    <property type="term" value="F:magnesium ion transmembrane transporter activity"/>
    <property type="evidence" value="ECO:0007669"/>
    <property type="project" value="TreeGrafter"/>
</dbReference>
<keyword evidence="1" id="KW-0812">Transmembrane</keyword>
<keyword evidence="1" id="KW-0472">Membrane</keyword>
<dbReference type="Gene3D" id="2.40.128.330">
    <property type="match status" value="1"/>
</dbReference>
<proteinExistence type="inferred from homology"/>
<dbReference type="Gene3D" id="1.20.58.340">
    <property type="entry name" value="Magnesium transport protein CorA, transmembrane region"/>
    <property type="match status" value="1"/>
</dbReference>
<dbReference type="AlphaFoldDB" id="A0A1Z5JMK7"/>
<dbReference type="PANTHER" id="PTHR13890:SF42">
    <property type="entry name" value="MAGNESIUM TRANSPORTER"/>
    <property type="match status" value="1"/>
</dbReference>
<keyword evidence="1" id="KW-0813">Transport</keyword>